<comment type="caution">
    <text evidence="2">The sequence shown here is derived from an EMBL/GenBank/DDBJ whole genome shotgun (WGS) entry which is preliminary data.</text>
</comment>
<dbReference type="Gene3D" id="3.30.70.2970">
    <property type="entry name" value="Protein of unknown function (DUF541), domain 2"/>
    <property type="match status" value="1"/>
</dbReference>
<keyword evidence="1" id="KW-0732">Signal</keyword>
<evidence type="ECO:0000256" key="1">
    <source>
        <dbReference type="SAM" id="SignalP"/>
    </source>
</evidence>
<dbReference type="EMBL" id="JAJGAK010000005">
    <property type="protein sequence ID" value="MCC8364565.1"/>
    <property type="molecule type" value="Genomic_DNA"/>
</dbReference>
<dbReference type="PANTHER" id="PTHR34387">
    <property type="entry name" value="SLR1258 PROTEIN"/>
    <property type="match status" value="1"/>
</dbReference>
<organism evidence="2 3">
    <name type="scientific">Noviluteimonas lactosilytica</name>
    <dbReference type="NCBI Taxonomy" id="2888523"/>
    <lineage>
        <taxon>Bacteria</taxon>
        <taxon>Pseudomonadati</taxon>
        <taxon>Pseudomonadota</taxon>
        <taxon>Gammaproteobacteria</taxon>
        <taxon>Lysobacterales</taxon>
        <taxon>Lysobacteraceae</taxon>
        <taxon>Noviluteimonas</taxon>
    </lineage>
</organism>
<accession>A0ABS8JLS1</accession>
<dbReference type="InterPro" id="IPR052022">
    <property type="entry name" value="26kDa_periplasmic_antigen"/>
</dbReference>
<dbReference type="RefSeq" id="WP_230528447.1">
    <property type="nucleotide sequence ID" value="NZ_JAJGAK010000005.1"/>
</dbReference>
<dbReference type="Proteomes" id="UP001165293">
    <property type="component" value="Unassembled WGS sequence"/>
</dbReference>
<sequence>MSLAAALGLALAFGTTMTDARAQSATQTAPLPADATLLSVSAQAEARRVPDVATISAGVVTQAADPNAAMRDNATQMDKVMAAVRAAGIGERDVQTSGISVQPQYKYAENSPPTITGYQASNTVNIKVRDIGKLGKVLDALVASGANQVNGPSFEIDQPEPAYDEARLAALKKAQARAETYAKAMNLRVRRIVSISEGGGGFHPPIPMMRAQAMDMAAKETSVSPGETTLSVSLDVVFELGQ</sequence>
<reference evidence="2" key="1">
    <citation type="submission" date="2021-10" db="EMBL/GenBank/DDBJ databases">
        <authorList>
            <person name="Lyu M."/>
            <person name="Wang X."/>
            <person name="Meng X."/>
            <person name="Xu K."/>
        </authorList>
    </citation>
    <scope>NUCLEOTIDE SEQUENCE</scope>
    <source>
        <strain evidence="2">A6</strain>
    </source>
</reference>
<protein>
    <submittedName>
        <fullName evidence="2">SIMPL domain-containing protein</fullName>
    </submittedName>
</protein>
<gene>
    <name evidence="2" type="ORF">LK996_15950</name>
</gene>
<proteinExistence type="predicted"/>
<dbReference type="Gene3D" id="3.30.110.170">
    <property type="entry name" value="Protein of unknown function (DUF541), domain 1"/>
    <property type="match status" value="1"/>
</dbReference>
<name>A0ABS8JLS1_9GAMM</name>
<feature type="chain" id="PRO_5046667977" evidence="1">
    <location>
        <begin position="23"/>
        <end position="242"/>
    </location>
</feature>
<evidence type="ECO:0000313" key="2">
    <source>
        <dbReference type="EMBL" id="MCC8364565.1"/>
    </source>
</evidence>
<dbReference type="Pfam" id="PF04402">
    <property type="entry name" value="SIMPL"/>
    <property type="match status" value="1"/>
</dbReference>
<evidence type="ECO:0000313" key="3">
    <source>
        <dbReference type="Proteomes" id="UP001165293"/>
    </source>
</evidence>
<dbReference type="InterPro" id="IPR007497">
    <property type="entry name" value="SIMPL/DUF541"/>
</dbReference>
<keyword evidence="3" id="KW-1185">Reference proteome</keyword>
<feature type="signal peptide" evidence="1">
    <location>
        <begin position="1"/>
        <end position="22"/>
    </location>
</feature>
<dbReference type="PANTHER" id="PTHR34387:SF1">
    <property type="entry name" value="PERIPLASMIC IMMUNOGENIC PROTEIN"/>
    <property type="match status" value="1"/>
</dbReference>